<dbReference type="Pfam" id="PF21014">
    <property type="entry name" value="Slowpoke_C"/>
    <property type="match status" value="1"/>
</dbReference>
<proteinExistence type="predicted"/>
<keyword evidence="9" id="KW-0472">Membrane</keyword>
<evidence type="ECO:0000256" key="5">
    <source>
        <dbReference type="ARBA" id="ARBA00022826"/>
    </source>
</evidence>
<dbReference type="GO" id="GO:0005267">
    <property type="term" value="F:potassium channel activity"/>
    <property type="evidence" value="ECO:0007669"/>
    <property type="project" value="UniProtKB-KW"/>
</dbReference>
<dbReference type="Gene3D" id="3.40.50.720">
    <property type="entry name" value="NAD(P)-binding Rossmann-like Domain"/>
    <property type="match status" value="1"/>
</dbReference>
<evidence type="ECO:0000256" key="9">
    <source>
        <dbReference type="ARBA" id="ARBA00023136"/>
    </source>
</evidence>
<evidence type="ECO:0000256" key="4">
    <source>
        <dbReference type="ARBA" id="ARBA00022692"/>
    </source>
</evidence>
<dbReference type="PANTHER" id="PTHR10027:SF23">
    <property type="entry name" value="POTASSIUM CHANNEL SUBFAMILY U MEMBER 1"/>
    <property type="match status" value="1"/>
</dbReference>
<sequence length="354" mass="39623">MPLRASNYTRKELKDIVFIGSLDYLKREWPFLQNFPQLYIMPGSALYSGDLYAVNIEHCSMCVILATPIKQPSSQSLVDSETIMATLNVGSLQVNCSAKIANCRQVPILTELKNPSNIHFIEQIGGLEGPFTSTSLLLSTAFSTGAVFSGNFLDSLLASAFYNYHVLDFLQMLVTGGISFQGEHHLVKEKFCTMHDSSCTLMSSRTRCKLGLLSLDKTILSEIKPRTTFGQLFCGSLDNLGILCVGLYRMIDEEERDPQRKRGVFVITRPANEFLLLPSDLVFCAIPFNIAYYKNNDVSSSQILDEITNAISVKTEKQPDTSHPLTVDILREGKHPFFHARVHSLELNYDDNVK</sequence>
<comment type="subcellular location">
    <subcellularLocation>
        <location evidence="1">Membrane</location>
        <topology evidence="1">Multi-pass membrane protein</topology>
    </subcellularLocation>
</comment>
<keyword evidence="2" id="KW-0813">Transport</keyword>
<protein>
    <recommendedName>
        <fullName evidence="11">RCK N-terminal domain-containing protein</fullName>
    </recommendedName>
</protein>
<keyword evidence="4" id="KW-0812">Transmembrane</keyword>
<keyword evidence="7" id="KW-1133">Transmembrane helix</keyword>
<dbReference type="AlphaFoldDB" id="A0A8C5K934"/>
<dbReference type="InterPro" id="IPR047871">
    <property type="entry name" value="K_chnl_Slo-like"/>
</dbReference>
<dbReference type="GO" id="GO:0016020">
    <property type="term" value="C:membrane"/>
    <property type="evidence" value="ECO:0007669"/>
    <property type="project" value="UniProtKB-SubCell"/>
</dbReference>
<accession>A0A8C5K934</accession>
<dbReference type="OMA" id="NCSAKIA"/>
<evidence type="ECO:0000313" key="12">
    <source>
        <dbReference type="Ensembl" id="ENSJJAP00000006667.1"/>
    </source>
</evidence>
<organism evidence="12 13">
    <name type="scientific">Jaculus jaculus</name>
    <name type="common">Lesser Egyptian jerboa</name>
    <dbReference type="NCBI Taxonomy" id="51337"/>
    <lineage>
        <taxon>Eukaryota</taxon>
        <taxon>Metazoa</taxon>
        <taxon>Chordata</taxon>
        <taxon>Craniata</taxon>
        <taxon>Vertebrata</taxon>
        <taxon>Euteleostomi</taxon>
        <taxon>Mammalia</taxon>
        <taxon>Eutheria</taxon>
        <taxon>Euarchontoglires</taxon>
        <taxon>Glires</taxon>
        <taxon>Rodentia</taxon>
        <taxon>Myomorpha</taxon>
        <taxon>Dipodoidea</taxon>
        <taxon>Dipodidae</taxon>
        <taxon>Dipodinae</taxon>
        <taxon>Jaculus</taxon>
    </lineage>
</organism>
<evidence type="ECO:0000256" key="8">
    <source>
        <dbReference type="ARBA" id="ARBA00023065"/>
    </source>
</evidence>
<evidence type="ECO:0000256" key="6">
    <source>
        <dbReference type="ARBA" id="ARBA00022958"/>
    </source>
</evidence>
<evidence type="ECO:0000259" key="11">
    <source>
        <dbReference type="PROSITE" id="PS51201"/>
    </source>
</evidence>
<evidence type="ECO:0000256" key="1">
    <source>
        <dbReference type="ARBA" id="ARBA00004141"/>
    </source>
</evidence>
<feature type="domain" description="RCK N-terminal" evidence="11">
    <location>
        <begin position="1"/>
        <end position="134"/>
    </location>
</feature>
<reference evidence="12" key="1">
    <citation type="submission" date="2025-08" db="UniProtKB">
        <authorList>
            <consortium name="Ensembl"/>
        </authorList>
    </citation>
    <scope>IDENTIFICATION</scope>
</reference>
<evidence type="ECO:0000256" key="3">
    <source>
        <dbReference type="ARBA" id="ARBA00022538"/>
    </source>
</evidence>
<dbReference type="Proteomes" id="UP000694385">
    <property type="component" value="Unassembled WGS sequence"/>
</dbReference>
<name>A0A8C5K934_JACJA</name>
<dbReference type="PANTHER" id="PTHR10027">
    <property type="entry name" value="CALCIUM-ACTIVATED POTASSIUM CHANNEL ALPHA CHAIN"/>
    <property type="match status" value="1"/>
</dbReference>
<evidence type="ECO:0000256" key="10">
    <source>
        <dbReference type="ARBA" id="ARBA00023303"/>
    </source>
</evidence>
<dbReference type="PROSITE" id="PS51201">
    <property type="entry name" value="RCK_N"/>
    <property type="match status" value="1"/>
</dbReference>
<keyword evidence="5" id="KW-0631">Potassium channel</keyword>
<dbReference type="InterPro" id="IPR048735">
    <property type="entry name" value="Slowpoke-like_C"/>
</dbReference>
<keyword evidence="10" id="KW-0407">Ion channel</keyword>
<evidence type="ECO:0000256" key="7">
    <source>
        <dbReference type="ARBA" id="ARBA00022989"/>
    </source>
</evidence>
<keyword evidence="6" id="KW-0630">Potassium</keyword>
<keyword evidence="3" id="KW-0633">Potassium transport</keyword>
<dbReference type="Ensembl" id="ENSJJAT00000013064.1">
    <property type="protein sequence ID" value="ENSJJAP00000006667.1"/>
    <property type="gene ID" value="ENSJJAG00000011267.1"/>
</dbReference>
<keyword evidence="13" id="KW-1185">Reference proteome</keyword>
<evidence type="ECO:0000256" key="2">
    <source>
        <dbReference type="ARBA" id="ARBA00022448"/>
    </source>
</evidence>
<dbReference type="GeneTree" id="ENSGT00940000161817"/>
<evidence type="ECO:0000313" key="13">
    <source>
        <dbReference type="Proteomes" id="UP000694385"/>
    </source>
</evidence>
<reference evidence="12" key="2">
    <citation type="submission" date="2025-09" db="UniProtKB">
        <authorList>
            <consortium name="Ensembl"/>
        </authorList>
    </citation>
    <scope>IDENTIFICATION</scope>
</reference>
<dbReference type="InterPro" id="IPR003148">
    <property type="entry name" value="RCK_N"/>
</dbReference>
<dbReference type="Pfam" id="PF22614">
    <property type="entry name" value="Slo-like_RCK"/>
    <property type="match status" value="1"/>
</dbReference>
<keyword evidence="8" id="KW-0406">Ion transport</keyword>